<gene>
    <name evidence="6" type="ORF">APG09_00996</name>
</gene>
<dbReference type="PATRIC" id="fig|1706435.3.peg.991"/>
<dbReference type="GO" id="GO:0032259">
    <property type="term" value="P:methylation"/>
    <property type="evidence" value="ECO:0007669"/>
    <property type="project" value="UniProtKB-KW"/>
</dbReference>
<dbReference type="InterPro" id="IPR002941">
    <property type="entry name" value="DNA_methylase_N4/N6"/>
</dbReference>
<dbReference type="GO" id="GO:0009307">
    <property type="term" value="P:DNA restriction-modification system"/>
    <property type="evidence" value="ECO:0007669"/>
    <property type="project" value="UniProtKB-KW"/>
</dbReference>
<name>A0A150JKR2_9EURY</name>
<feature type="domain" description="DNA methylase N-4/N-6" evidence="5">
    <location>
        <begin position="28"/>
        <end position="240"/>
    </location>
</feature>
<evidence type="ECO:0000256" key="2">
    <source>
        <dbReference type="ARBA" id="ARBA00022679"/>
    </source>
</evidence>
<proteinExistence type="inferred from homology"/>
<feature type="compositionally biased region" description="Basic residues" evidence="4">
    <location>
        <begin position="151"/>
        <end position="164"/>
    </location>
</feature>
<evidence type="ECO:0000256" key="4">
    <source>
        <dbReference type="SAM" id="MobiDB-lite"/>
    </source>
</evidence>
<comment type="similarity">
    <text evidence="3">Belongs to the N(4)/N(6)-methyltransferase family.</text>
</comment>
<dbReference type="GO" id="GO:0008170">
    <property type="term" value="F:N-methyltransferase activity"/>
    <property type="evidence" value="ECO:0007669"/>
    <property type="project" value="InterPro"/>
</dbReference>
<feature type="region of interest" description="Disordered" evidence="4">
    <location>
        <begin position="131"/>
        <end position="164"/>
    </location>
</feature>
<dbReference type="SUPFAM" id="SSF53335">
    <property type="entry name" value="S-adenosyl-L-methionine-dependent methyltransferases"/>
    <property type="match status" value="1"/>
</dbReference>
<dbReference type="Pfam" id="PF01555">
    <property type="entry name" value="N6_N4_Mtase"/>
    <property type="match status" value="1"/>
</dbReference>
<dbReference type="AlphaFoldDB" id="A0A150JKR2"/>
<evidence type="ECO:0000259" key="5">
    <source>
        <dbReference type="Pfam" id="PF01555"/>
    </source>
</evidence>
<dbReference type="InterPro" id="IPR029063">
    <property type="entry name" value="SAM-dependent_MTases_sf"/>
</dbReference>
<evidence type="ECO:0000256" key="3">
    <source>
        <dbReference type="RuleBase" id="RU362026"/>
    </source>
</evidence>
<dbReference type="PRINTS" id="PR00508">
    <property type="entry name" value="S21N4MTFRASE"/>
</dbReference>
<keyword evidence="3" id="KW-0680">Restriction system</keyword>
<comment type="caution">
    <text evidence="6">The sequence shown here is derived from an EMBL/GenBank/DDBJ whole genome shotgun (WGS) entry which is preliminary data.</text>
</comment>
<dbReference type="GO" id="GO:0015667">
    <property type="term" value="F:site-specific DNA-methyltransferase (cytosine-N4-specific) activity"/>
    <property type="evidence" value="ECO:0007669"/>
    <property type="project" value="UniProtKB-EC"/>
</dbReference>
<reference evidence="6" key="1">
    <citation type="journal article" date="2016" name="ISME J.">
        <title>Chasing the elusive Euryarchaeota class WSA2: genomes reveal a uniquely fastidious methyl-reducing methanogen.</title>
        <authorList>
            <person name="Nobu M.K."/>
            <person name="Narihiro T."/>
            <person name="Kuroda K."/>
            <person name="Mei R."/>
            <person name="Liu W.T."/>
        </authorList>
    </citation>
    <scope>NUCLEOTIDE SEQUENCE [LARGE SCALE GENOMIC DNA]</scope>
    <source>
        <strain evidence="6">ADurb1213_Bin02801</strain>
    </source>
</reference>
<dbReference type="EMBL" id="LNJE01000010">
    <property type="protein sequence ID" value="KYC57751.1"/>
    <property type="molecule type" value="Genomic_DNA"/>
</dbReference>
<keyword evidence="2 6" id="KW-0808">Transferase</keyword>
<comment type="catalytic activity">
    <reaction evidence="3">
        <text>a 2'-deoxycytidine in DNA + S-adenosyl-L-methionine = an N(4)-methyl-2'-deoxycytidine in DNA + S-adenosyl-L-homocysteine + H(+)</text>
        <dbReference type="Rhea" id="RHEA:16857"/>
        <dbReference type="Rhea" id="RHEA-COMP:11369"/>
        <dbReference type="Rhea" id="RHEA-COMP:13674"/>
        <dbReference type="ChEBI" id="CHEBI:15378"/>
        <dbReference type="ChEBI" id="CHEBI:57856"/>
        <dbReference type="ChEBI" id="CHEBI:59789"/>
        <dbReference type="ChEBI" id="CHEBI:85452"/>
        <dbReference type="ChEBI" id="CHEBI:137933"/>
        <dbReference type="EC" id="2.1.1.113"/>
    </reaction>
</comment>
<keyword evidence="1 3" id="KW-0489">Methyltransferase</keyword>
<keyword evidence="3" id="KW-0949">S-adenosyl-L-methionine</keyword>
<dbReference type="Gene3D" id="3.40.50.150">
    <property type="entry name" value="Vaccinia Virus protein VP39"/>
    <property type="match status" value="1"/>
</dbReference>
<accession>A0A150JKR2</accession>
<protein>
    <recommendedName>
        <fullName evidence="3">Type II methyltransferase</fullName>
        <ecNumber evidence="3">2.1.1.113</ecNumber>
    </recommendedName>
    <alternativeName>
        <fullName evidence="3">N-4 cytosine-specific methyltransferase</fullName>
    </alternativeName>
</protein>
<evidence type="ECO:0000313" key="6">
    <source>
        <dbReference type="EMBL" id="KYC57751.1"/>
    </source>
</evidence>
<feature type="compositionally biased region" description="Basic and acidic residues" evidence="4">
    <location>
        <begin position="133"/>
        <end position="146"/>
    </location>
</feature>
<organism evidence="6">
    <name type="scientific">Candidatus Methanofastidiosum methylothiophilum</name>
    <dbReference type="NCBI Taxonomy" id="1705564"/>
    <lineage>
        <taxon>Archaea</taxon>
        <taxon>Methanobacteriati</taxon>
        <taxon>Methanobacteriota</taxon>
        <taxon>Stenosarchaea group</taxon>
        <taxon>Candidatus Methanofastidiosia</taxon>
        <taxon>Candidatus Methanofastidiosales</taxon>
        <taxon>Candidatus Methanofastidiosaceae</taxon>
        <taxon>Candidatus Methanofastidiosum</taxon>
    </lineage>
</organism>
<dbReference type="GO" id="GO:0003677">
    <property type="term" value="F:DNA binding"/>
    <property type="evidence" value="ECO:0007669"/>
    <property type="project" value="InterPro"/>
</dbReference>
<sequence>MESTVISGQQLFHADCFDIFPLIGDKTIDAIIADLPYGVTKHKEDVRLPFDKLWKEYERIIKDNGAIILFGQGIFFAELICSNKKLFKYDLVWDKKLVTGFLNANRLPLRVHENIAIFYKKLPVYNPQFTEGKPLHESSRKEDERNQNYGKFKRTPAKKGNTKKYPRSIVSFQKPSSSKQVHRTEKSLELLEWLVKTYTMEGDLVLDNVMGSGTCGLASIKNNRKFIGIEKEKNYYDITIKRLQNYDANKTIHGQPIQVKMPNLSEHSELCGGDGFGSSLSLQM</sequence>
<evidence type="ECO:0000256" key="1">
    <source>
        <dbReference type="ARBA" id="ARBA00022603"/>
    </source>
</evidence>
<dbReference type="EC" id="2.1.1.113" evidence="3"/>
<dbReference type="InterPro" id="IPR001091">
    <property type="entry name" value="RM_Methyltransferase"/>
</dbReference>